<protein>
    <submittedName>
        <fullName evidence="3">(pine wood nematode) hypothetical protein</fullName>
    </submittedName>
</protein>
<keyword evidence="2" id="KW-0812">Transmembrane</keyword>
<accession>A0A7I8WGQ4</accession>
<comment type="caution">
    <text evidence="3">The sequence shown here is derived from an EMBL/GenBank/DDBJ whole genome shotgun (WGS) entry which is preliminary data.</text>
</comment>
<keyword evidence="2" id="KW-0472">Membrane</keyword>
<evidence type="ECO:0000256" key="1">
    <source>
        <dbReference type="SAM" id="MobiDB-lite"/>
    </source>
</evidence>
<organism evidence="3 4">
    <name type="scientific">Bursaphelenchus xylophilus</name>
    <name type="common">Pinewood nematode worm</name>
    <name type="synonym">Aphelenchoides xylophilus</name>
    <dbReference type="NCBI Taxonomy" id="6326"/>
    <lineage>
        <taxon>Eukaryota</taxon>
        <taxon>Metazoa</taxon>
        <taxon>Ecdysozoa</taxon>
        <taxon>Nematoda</taxon>
        <taxon>Chromadorea</taxon>
        <taxon>Rhabditida</taxon>
        <taxon>Tylenchina</taxon>
        <taxon>Tylenchomorpha</taxon>
        <taxon>Aphelenchoidea</taxon>
        <taxon>Aphelenchoididae</taxon>
        <taxon>Bursaphelenchus</taxon>
    </lineage>
</organism>
<gene>
    <name evidence="3" type="ORF">BXYJ_LOCUS7519</name>
</gene>
<feature type="region of interest" description="Disordered" evidence="1">
    <location>
        <begin position="104"/>
        <end position="139"/>
    </location>
</feature>
<sequence length="203" mass="23556">MGNFFATLGHELDKSNCIKSQNWTECLIINRQNILHKKYTDFILIMCLFIVSSLASGFIIYTIHSRTANPVDPSREFYRKKREKRWREVKNRRKLRENRLINGNKGAQQASSAYAKSTISTTTPTKTPSRSALHSPGSKNLVRTKGKVAVLAENSGKTIQNALRKRWIIEMEDQQAYVDNMFRQQVYLYRMHNKIMDRGAKNK</sequence>
<reference evidence="3" key="1">
    <citation type="submission" date="2020-09" db="EMBL/GenBank/DDBJ databases">
        <authorList>
            <person name="Kikuchi T."/>
        </authorList>
    </citation>
    <scope>NUCLEOTIDE SEQUENCE</scope>
    <source>
        <strain evidence="3">Ka4C1</strain>
    </source>
</reference>
<evidence type="ECO:0000313" key="4">
    <source>
        <dbReference type="Proteomes" id="UP000659654"/>
    </source>
</evidence>
<evidence type="ECO:0000256" key="2">
    <source>
        <dbReference type="SAM" id="Phobius"/>
    </source>
</evidence>
<keyword evidence="4" id="KW-1185">Reference proteome</keyword>
<dbReference type="Proteomes" id="UP000659654">
    <property type="component" value="Unassembled WGS sequence"/>
</dbReference>
<proteinExistence type="predicted"/>
<feature type="compositionally biased region" description="Low complexity" evidence="1">
    <location>
        <begin position="116"/>
        <end position="129"/>
    </location>
</feature>
<dbReference type="Proteomes" id="UP000582659">
    <property type="component" value="Unassembled WGS sequence"/>
</dbReference>
<feature type="transmembrane region" description="Helical" evidence="2">
    <location>
        <begin position="42"/>
        <end position="63"/>
    </location>
</feature>
<feature type="compositionally biased region" description="Polar residues" evidence="1">
    <location>
        <begin position="105"/>
        <end position="115"/>
    </location>
</feature>
<dbReference type="EMBL" id="CAJFCV020000003">
    <property type="protein sequence ID" value="CAG9110710.1"/>
    <property type="molecule type" value="Genomic_DNA"/>
</dbReference>
<evidence type="ECO:0000313" key="3">
    <source>
        <dbReference type="EMBL" id="CAD5222551.1"/>
    </source>
</evidence>
<dbReference type="AlphaFoldDB" id="A0A7I8WGQ4"/>
<dbReference type="EMBL" id="CAJFDI010000003">
    <property type="protein sequence ID" value="CAD5222551.1"/>
    <property type="molecule type" value="Genomic_DNA"/>
</dbReference>
<keyword evidence="2" id="KW-1133">Transmembrane helix</keyword>
<name>A0A7I8WGQ4_BURXY</name>